<dbReference type="Proteomes" id="UP000660021">
    <property type="component" value="Unassembled WGS sequence"/>
</dbReference>
<comment type="caution">
    <text evidence="1">The sequence shown here is derived from an EMBL/GenBank/DDBJ whole genome shotgun (WGS) entry which is preliminary data.</text>
</comment>
<dbReference type="RefSeq" id="WP_186963015.1">
    <property type="nucleotide sequence ID" value="NZ_JACOPR010000002.1"/>
</dbReference>
<dbReference type="EMBL" id="JACOPR010000002">
    <property type="protein sequence ID" value="MBC5729835.1"/>
    <property type="molecule type" value="Genomic_DNA"/>
</dbReference>
<organism evidence="1 2">
    <name type="scientific">Pseudoflavonifractor hominis</name>
    <dbReference type="NCBI Taxonomy" id="2763059"/>
    <lineage>
        <taxon>Bacteria</taxon>
        <taxon>Bacillati</taxon>
        <taxon>Bacillota</taxon>
        <taxon>Clostridia</taxon>
        <taxon>Eubacteriales</taxon>
        <taxon>Oscillospiraceae</taxon>
        <taxon>Pseudoflavonifractor</taxon>
    </lineage>
</organism>
<accession>A0ABR7HQN8</accession>
<evidence type="ECO:0008006" key="3">
    <source>
        <dbReference type="Google" id="ProtNLM"/>
    </source>
</evidence>
<proteinExistence type="predicted"/>
<evidence type="ECO:0000313" key="1">
    <source>
        <dbReference type="EMBL" id="MBC5729835.1"/>
    </source>
</evidence>
<keyword evidence="2" id="KW-1185">Reference proteome</keyword>
<protein>
    <recommendedName>
        <fullName evidence="3">Helix-turn-helix domain-containing protein</fullName>
    </recommendedName>
</protein>
<evidence type="ECO:0000313" key="2">
    <source>
        <dbReference type="Proteomes" id="UP000660021"/>
    </source>
</evidence>
<name>A0ABR7HQN8_9FIRM</name>
<gene>
    <name evidence="1" type="ORF">H8S34_03185</name>
</gene>
<sequence length="186" mass="20909">MSEAIDAITEETEVSTTELACVLGITGRRIRQMAEDGQLQKVSKGRFLLADSVQRYVKFLSDGPMDEEDKKLEKTRRVAETTMKASKATIAKLEAEELKGTMHRAEDVAALTEDLVYTIRGALNALPGRLAVDVAAVSTPAEASEVIRKEVSKVMRELAGYHYDPKKYEERVRERRDWSERDSDDE</sequence>
<reference evidence="1 2" key="1">
    <citation type="submission" date="2020-08" db="EMBL/GenBank/DDBJ databases">
        <title>Genome public.</title>
        <authorList>
            <person name="Liu C."/>
            <person name="Sun Q."/>
        </authorList>
    </citation>
    <scope>NUCLEOTIDE SEQUENCE [LARGE SCALE GENOMIC DNA]</scope>
    <source>
        <strain evidence="1 2">New-38</strain>
    </source>
</reference>